<keyword evidence="1" id="KW-0812">Transmembrane</keyword>
<reference evidence="2" key="1">
    <citation type="submission" date="2023-10" db="EMBL/GenBank/DDBJ databases">
        <title>Development of a sustainable strategy for remediation of hydrocarbon-contaminated territories based on the waste exchange concept.</title>
        <authorList>
            <person name="Krivoruchko A."/>
        </authorList>
    </citation>
    <scope>NUCLEOTIDE SEQUENCE</scope>
    <source>
        <strain evidence="2">IEGM 68</strain>
    </source>
</reference>
<feature type="transmembrane region" description="Helical" evidence="1">
    <location>
        <begin position="195"/>
        <end position="218"/>
    </location>
</feature>
<accession>A0AAE4V1S7</accession>
<gene>
    <name evidence="2" type="ORF">R4315_21475</name>
</gene>
<dbReference type="RefSeq" id="WP_317746789.1">
    <property type="nucleotide sequence ID" value="NZ_JAWLUP010000071.1"/>
</dbReference>
<feature type="transmembrane region" description="Helical" evidence="1">
    <location>
        <begin position="170"/>
        <end position="189"/>
    </location>
</feature>
<dbReference type="AlphaFoldDB" id="A0AAE4V1S7"/>
<protein>
    <submittedName>
        <fullName evidence="2">Uncharacterized protein</fullName>
    </submittedName>
</protein>
<dbReference type="EMBL" id="JAWLUP010000071">
    <property type="protein sequence ID" value="MDV7267103.1"/>
    <property type="molecule type" value="Genomic_DNA"/>
</dbReference>
<evidence type="ECO:0000313" key="3">
    <source>
        <dbReference type="Proteomes" id="UP001185863"/>
    </source>
</evidence>
<comment type="caution">
    <text evidence="2">The sequence shown here is derived from an EMBL/GenBank/DDBJ whole genome shotgun (WGS) entry which is preliminary data.</text>
</comment>
<evidence type="ECO:0000256" key="1">
    <source>
        <dbReference type="SAM" id="Phobius"/>
    </source>
</evidence>
<feature type="transmembrane region" description="Helical" evidence="1">
    <location>
        <begin position="63"/>
        <end position="86"/>
    </location>
</feature>
<feature type="transmembrane region" description="Helical" evidence="1">
    <location>
        <begin position="98"/>
        <end position="122"/>
    </location>
</feature>
<name>A0AAE4V1S7_9NOCA</name>
<dbReference type="Proteomes" id="UP001185863">
    <property type="component" value="Unassembled WGS sequence"/>
</dbReference>
<proteinExistence type="predicted"/>
<feature type="transmembrane region" description="Helical" evidence="1">
    <location>
        <begin position="134"/>
        <end position="158"/>
    </location>
</feature>
<sequence>MTAFESAPINRDLDGSAHRVPGLSSTRWTALCAAAEAVGMTAAALAAKLAQRISGDAPQGRDAALALAVVVTGGLVEGIALGVLQARGLRRLLPRFNVGRWVVVTAVVAGLGWAAASVPGVLGSDSGGDGPPLLVVLAGAVALGAVMGAVLGAVQALVLRGLVRRPGRWVLANVAGWPLAMTVIFVGATTPGSTWSIPAVTALGSVTGLVAGTVLGVITGRFLPGPDEIVQPHDGVPLRGRRGDK</sequence>
<keyword evidence="1" id="KW-1133">Transmembrane helix</keyword>
<evidence type="ECO:0000313" key="2">
    <source>
        <dbReference type="EMBL" id="MDV7267103.1"/>
    </source>
</evidence>
<organism evidence="2 3">
    <name type="scientific">Rhodococcus oxybenzonivorans</name>
    <dbReference type="NCBI Taxonomy" id="1990687"/>
    <lineage>
        <taxon>Bacteria</taxon>
        <taxon>Bacillati</taxon>
        <taxon>Actinomycetota</taxon>
        <taxon>Actinomycetes</taxon>
        <taxon>Mycobacteriales</taxon>
        <taxon>Nocardiaceae</taxon>
        <taxon>Rhodococcus</taxon>
    </lineage>
</organism>
<keyword evidence="1" id="KW-0472">Membrane</keyword>